<evidence type="ECO:0000313" key="4">
    <source>
        <dbReference type="RefSeq" id="XP_014668847.1"/>
    </source>
</evidence>
<proteinExistence type="predicted"/>
<keyword evidence="1" id="KW-0175">Coiled coil</keyword>
<dbReference type="GeneID" id="106810087"/>
<dbReference type="RefSeq" id="XP_014668847.1">
    <property type="nucleotide sequence ID" value="XM_014813361.1"/>
</dbReference>
<gene>
    <name evidence="4" type="primary">LOC106810087</name>
</gene>
<feature type="compositionally biased region" description="Basic residues" evidence="2">
    <location>
        <begin position="120"/>
        <end position="140"/>
    </location>
</feature>
<sequence>MSSSSFSNYEKLEENVLAQRSASGVSSSADDTEESDGLASRVRDIITRNLSDTLEELDFSPPSMSSTTRAYTSLQDENSILEKEVARLEELLSMSRTERDDLSGKYTALTEKTAAETRCGRPRHAGLHRRRRRGASLRHPRVADERRRAPESSPTDIDLDLYRDLDLEFDLESSEATSSSWFIVIVCHSFIWVIIIPK</sequence>
<feature type="region of interest" description="Disordered" evidence="2">
    <location>
        <begin position="18"/>
        <end position="40"/>
    </location>
</feature>
<dbReference type="Proteomes" id="UP000695022">
    <property type="component" value="Unplaced"/>
</dbReference>
<feature type="compositionally biased region" description="Polar residues" evidence="2">
    <location>
        <begin position="18"/>
        <end position="29"/>
    </location>
</feature>
<feature type="compositionally biased region" description="Basic and acidic residues" evidence="2">
    <location>
        <begin position="141"/>
        <end position="150"/>
    </location>
</feature>
<evidence type="ECO:0000256" key="1">
    <source>
        <dbReference type="SAM" id="Coils"/>
    </source>
</evidence>
<protein>
    <submittedName>
        <fullName evidence="4">Uncharacterized protein LOC106810087</fullName>
    </submittedName>
</protein>
<evidence type="ECO:0000256" key="2">
    <source>
        <dbReference type="SAM" id="MobiDB-lite"/>
    </source>
</evidence>
<feature type="region of interest" description="Disordered" evidence="2">
    <location>
        <begin position="114"/>
        <end position="154"/>
    </location>
</feature>
<keyword evidence="3" id="KW-1185">Reference proteome</keyword>
<feature type="coiled-coil region" evidence="1">
    <location>
        <begin position="71"/>
        <end position="98"/>
    </location>
</feature>
<organism evidence="3 4">
    <name type="scientific">Priapulus caudatus</name>
    <name type="common">Priapulid worm</name>
    <dbReference type="NCBI Taxonomy" id="37621"/>
    <lineage>
        <taxon>Eukaryota</taxon>
        <taxon>Metazoa</taxon>
        <taxon>Ecdysozoa</taxon>
        <taxon>Scalidophora</taxon>
        <taxon>Priapulida</taxon>
        <taxon>Priapulimorpha</taxon>
        <taxon>Priapulimorphida</taxon>
        <taxon>Priapulidae</taxon>
        <taxon>Priapulus</taxon>
    </lineage>
</organism>
<reference evidence="4" key="1">
    <citation type="submission" date="2025-08" db="UniProtKB">
        <authorList>
            <consortium name="RefSeq"/>
        </authorList>
    </citation>
    <scope>IDENTIFICATION</scope>
</reference>
<name>A0ABM1E9H6_PRICU</name>
<accession>A0ABM1E9H6</accession>
<evidence type="ECO:0000313" key="3">
    <source>
        <dbReference type="Proteomes" id="UP000695022"/>
    </source>
</evidence>